<dbReference type="OrthoDB" id="9793390at2"/>
<feature type="transmembrane region" description="Helical" evidence="8">
    <location>
        <begin position="342"/>
        <end position="375"/>
    </location>
</feature>
<feature type="transmembrane region" description="Helical" evidence="8">
    <location>
        <begin position="89"/>
        <end position="110"/>
    </location>
</feature>
<feature type="transmembrane region" description="Helical" evidence="8">
    <location>
        <begin position="51"/>
        <end position="68"/>
    </location>
</feature>
<dbReference type="KEGG" id="faa:HMPREF0389_00068"/>
<proteinExistence type="inferred from homology"/>
<keyword evidence="3" id="KW-0813">Transport</keyword>
<feature type="transmembrane region" description="Helical" evidence="8">
    <location>
        <begin position="189"/>
        <end position="208"/>
    </location>
</feature>
<dbReference type="PANTHER" id="PTHR21716:SF53">
    <property type="entry name" value="PERMEASE PERM-RELATED"/>
    <property type="match status" value="1"/>
</dbReference>
<name>D6GR64_FILAD</name>
<protein>
    <recommendedName>
        <fullName evidence="11">Permease</fullName>
    </recommendedName>
</protein>
<reference evidence="10" key="1">
    <citation type="submission" date="2010-12" db="EMBL/GenBank/DDBJ databases">
        <title>The genome sequence of Filifactor alocis strain ATCC 35896.</title>
        <authorList>
            <consortium name="The Broad Institute Genome Sequencing Platform"/>
            <person name="Ward D."/>
            <person name="Earl A."/>
            <person name="Feldgarden M."/>
            <person name="Young S.K."/>
            <person name="Gargeya S."/>
            <person name="Zeng Q."/>
            <person name="Alvarado L."/>
            <person name="Berlin A."/>
            <person name="Bochicchio J."/>
            <person name="Chapman S.B."/>
            <person name="Chen Z."/>
            <person name="Freedman E."/>
            <person name="Gellesch M."/>
            <person name="Goldberg J."/>
            <person name="Griggs A."/>
            <person name="Gujja S."/>
            <person name="Heilman E."/>
            <person name="Heiman D."/>
            <person name="Howarth C."/>
            <person name="Mehta T."/>
            <person name="Neiman D."/>
            <person name="Pearson M."/>
            <person name="Roberts A."/>
            <person name="Saif S."/>
            <person name="Shea T."/>
            <person name="Shenoy N."/>
            <person name="Sisk P."/>
            <person name="Stolte C."/>
            <person name="Sykes S."/>
            <person name="White J."/>
            <person name="Yandava C."/>
            <person name="Izard J."/>
            <person name="Blanton J.M."/>
            <person name="Baranova O.V."/>
            <person name="Tanner A.C."/>
            <person name="Dewhirst F.E."/>
            <person name="Haas B."/>
            <person name="Nusbaum C."/>
            <person name="Birren B."/>
        </authorList>
    </citation>
    <scope>NUCLEOTIDE SEQUENCE [LARGE SCALE GENOMIC DNA]</scope>
    <source>
        <strain evidence="10">ATCC 35896 / D40 B5</strain>
    </source>
</reference>
<evidence type="ECO:0000256" key="8">
    <source>
        <dbReference type="SAM" id="Phobius"/>
    </source>
</evidence>
<evidence type="ECO:0000256" key="2">
    <source>
        <dbReference type="ARBA" id="ARBA00009773"/>
    </source>
</evidence>
<evidence type="ECO:0000256" key="3">
    <source>
        <dbReference type="ARBA" id="ARBA00022448"/>
    </source>
</evidence>
<evidence type="ECO:0000256" key="1">
    <source>
        <dbReference type="ARBA" id="ARBA00004651"/>
    </source>
</evidence>
<dbReference type="EMBL" id="CP002390">
    <property type="protein sequence ID" value="EFE28155.1"/>
    <property type="molecule type" value="Genomic_DNA"/>
</dbReference>
<comment type="subcellular location">
    <subcellularLocation>
        <location evidence="1">Cell membrane</location>
        <topology evidence="1">Multi-pass membrane protein</topology>
    </subcellularLocation>
</comment>
<accession>D6GR64</accession>
<dbReference type="GO" id="GO:0005886">
    <property type="term" value="C:plasma membrane"/>
    <property type="evidence" value="ECO:0007669"/>
    <property type="project" value="UniProtKB-SubCell"/>
</dbReference>
<evidence type="ECO:0000256" key="6">
    <source>
        <dbReference type="ARBA" id="ARBA00022989"/>
    </source>
</evidence>
<dbReference type="PANTHER" id="PTHR21716">
    <property type="entry name" value="TRANSMEMBRANE PROTEIN"/>
    <property type="match status" value="1"/>
</dbReference>
<dbReference type="InterPro" id="IPR002549">
    <property type="entry name" value="AI-2E-like"/>
</dbReference>
<comment type="similarity">
    <text evidence="2">Belongs to the autoinducer-2 exporter (AI-2E) (TC 2.A.86) family.</text>
</comment>
<feature type="transmembrane region" description="Helical" evidence="8">
    <location>
        <begin position="258"/>
        <end position="281"/>
    </location>
</feature>
<dbReference type="PATRIC" id="fig|546269.5.peg.595"/>
<evidence type="ECO:0000256" key="4">
    <source>
        <dbReference type="ARBA" id="ARBA00022475"/>
    </source>
</evidence>
<evidence type="ECO:0000313" key="9">
    <source>
        <dbReference type="EMBL" id="EFE28155.1"/>
    </source>
</evidence>
<feature type="transmembrane region" description="Helical" evidence="8">
    <location>
        <begin position="293"/>
        <end position="322"/>
    </location>
</feature>
<dbReference type="eggNOG" id="COG0628">
    <property type="taxonomic scope" value="Bacteria"/>
</dbReference>
<evidence type="ECO:0000256" key="7">
    <source>
        <dbReference type="ARBA" id="ARBA00023136"/>
    </source>
</evidence>
<keyword evidence="7 8" id="KW-0472">Membrane</keyword>
<dbReference type="Proteomes" id="UP000007468">
    <property type="component" value="Chromosome"/>
</dbReference>
<dbReference type="GO" id="GO:0055085">
    <property type="term" value="P:transmembrane transport"/>
    <property type="evidence" value="ECO:0007669"/>
    <property type="project" value="TreeGrafter"/>
</dbReference>
<dbReference type="Pfam" id="PF01594">
    <property type="entry name" value="AI-2E_transport"/>
    <property type="match status" value="1"/>
</dbReference>
<organism evidence="9 10">
    <name type="scientific">Filifactor alocis (strain ATCC 35896 / CCUG 47790 / D40 B5)</name>
    <name type="common">Fusobacterium alocis</name>
    <dbReference type="NCBI Taxonomy" id="546269"/>
    <lineage>
        <taxon>Bacteria</taxon>
        <taxon>Bacillati</taxon>
        <taxon>Bacillota</taxon>
        <taxon>Clostridia</taxon>
        <taxon>Peptostreptococcales</taxon>
        <taxon>Filifactoraceae</taxon>
        <taxon>Filifactor</taxon>
    </lineage>
</organism>
<evidence type="ECO:0000313" key="10">
    <source>
        <dbReference type="Proteomes" id="UP000007468"/>
    </source>
</evidence>
<evidence type="ECO:0008006" key="11">
    <source>
        <dbReference type="Google" id="ProtNLM"/>
    </source>
</evidence>
<keyword evidence="4" id="KW-1003">Cell membrane</keyword>
<keyword evidence="10" id="KW-1185">Reference proteome</keyword>
<sequence>MIENLKGKDFKKELVLKGILISFAILFYFFIKNIPFALEKIRLFLNTMNPFIYGMVIAYLMFRPVCFIERQLFRLFKRNEKYRQLCRNLSIFFVFLMTFGFLIFIGNVFIPQLVESLTVLTEKIPEYIKQFETFWKNVVQNQKILHQLKSFGFTNISQYKVDFWENLNQKTIKFFQFLIPSVISISGSFTGKIVNILMGIIVSIYLLSGKEVFEAQSKKVLYGIFPNKVVNNILQIIALTNETFQNYIGGQITDAVVLGIITFICMLILRLPMAFMISFLVMVCNVIPMIGSILSGIIGIFLILVISPSQAIVFAILILVLQQVDGNILLPRIVGDSTGLSGFWVFLAIFLGGVIGGLPAMVVSVPVMAVVYTLVKEQVEQRLRSKQMPVVTEEYFIKGE</sequence>
<gene>
    <name evidence="9" type="ordered locus">HMPREF0389_00068</name>
</gene>
<dbReference type="STRING" id="546269.HMPREF0389_00068"/>
<feature type="transmembrane region" description="Helical" evidence="8">
    <location>
        <begin position="14"/>
        <end position="31"/>
    </location>
</feature>
<dbReference type="AlphaFoldDB" id="D6GR64"/>
<keyword evidence="6 8" id="KW-1133">Transmembrane helix</keyword>
<dbReference type="RefSeq" id="WP_014262223.1">
    <property type="nucleotide sequence ID" value="NC_016630.1"/>
</dbReference>
<evidence type="ECO:0000256" key="5">
    <source>
        <dbReference type="ARBA" id="ARBA00022692"/>
    </source>
</evidence>
<keyword evidence="5 8" id="KW-0812">Transmembrane</keyword>